<name>A0AAI8VVL8_9PEZI</name>
<feature type="compositionally biased region" description="Acidic residues" evidence="1">
    <location>
        <begin position="177"/>
        <end position="197"/>
    </location>
</feature>
<sequence length="197" mass="22672">MARKLGKKAAQNKIAAFISEWLPKLEVQENSLDALKHYISYRPNLFEDSHLKQADAVAQTQSLVVQFDAEAQPLQDLDIPQDIYTDVHNTFVLVQGLKTFVFTWCDEWQKIKNARWRPYSKHSPWIRELKQKLSPVLKINRGMNPDAVPDTIRKGPRKGVGGRKPKSVKQVVKGQVDGEEDEDETEWKTDSDEDFEP</sequence>
<protein>
    <submittedName>
        <fullName evidence="2">Uncharacterized protein</fullName>
    </submittedName>
</protein>
<evidence type="ECO:0000256" key="1">
    <source>
        <dbReference type="SAM" id="MobiDB-lite"/>
    </source>
</evidence>
<keyword evidence="3" id="KW-1185">Reference proteome</keyword>
<reference evidence="2" key="1">
    <citation type="submission" date="2023-11" db="EMBL/GenBank/DDBJ databases">
        <authorList>
            <person name="Alioto T."/>
            <person name="Alioto T."/>
            <person name="Gomez Garrido J."/>
        </authorList>
    </citation>
    <scope>NUCLEOTIDE SEQUENCE</scope>
</reference>
<feature type="compositionally biased region" description="Basic residues" evidence="1">
    <location>
        <begin position="154"/>
        <end position="167"/>
    </location>
</feature>
<comment type="caution">
    <text evidence="2">The sequence shown here is derived from an EMBL/GenBank/DDBJ whole genome shotgun (WGS) entry which is preliminary data.</text>
</comment>
<dbReference type="Proteomes" id="UP001296104">
    <property type="component" value="Unassembled WGS sequence"/>
</dbReference>
<dbReference type="AlphaFoldDB" id="A0AAI8VVL8"/>
<feature type="region of interest" description="Disordered" evidence="1">
    <location>
        <begin position="140"/>
        <end position="197"/>
    </location>
</feature>
<dbReference type="EMBL" id="CAVMBE010000002">
    <property type="protein sequence ID" value="CAK3789214.1"/>
    <property type="molecule type" value="Genomic_DNA"/>
</dbReference>
<accession>A0AAI8VVL8</accession>
<proteinExistence type="predicted"/>
<evidence type="ECO:0000313" key="2">
    <source>
        <dbReference type="EMBL" id="CAK3789214.1"/>
    </source>
</evidence>
<organism evidence="2 3">
    <name type="scientific">Lecanosticta acicola</name>
    <dbReference type="NCBI Taxonomy" id="111012"/>
    <lineage>
        <taxon>Eukaryota</taxon>
        <taxon>Fungi</taxon>
        <taxon>Dikarya</taxon>
        <taxon>Ascomycota</taxon>
        <taxon>Pezizomycotina</taxon>
        <taxon>Dothideomycetes</taxon>
        <taxon>Dothideomycetidae</taxon>
        <taxon>Mycosphaerellales</taxon>
        <taxon>Mycosphaerellaceae</taxon>
        <taxon>Lecanosticta</taxon>
    </lineage>
</organism>
<evidence type="ECO:0000313" key="3">
    <source>
        <dbReference type="Proteomes" id="UP001296104"/>
    </source>
</evidence>
<gene>
    <name evidence="2" type="ORF">LECACI_7A000678</name>
</gene>